<dbReference type="Pfam" id="PF00067">
    <property type="entry name" value="p450"/>
    <property type="match status" value="1"/>
</dbReference>
<dbReference type="GO" id="GO:0005506">
    <property type="term" value="F:iron ion binding"/>
    <property type="evidence" value="ECO:0007669"/>
    <property type="project" value="InterPro"/>
</dbReference>
<evidence type="ECO:0000256" key="8">
    <source>
        <dbReference type="PIRSR" id="PIRSR602401-1"/>
    </source>
</evidence>
<dbReference type="Proteomes" id="UP001431783">
    <property type="component" value="Unassembled WGS sequence"/>
</dbReference>
<evidence type="ECO:0000256" key="7">
    <source>
        <dbReference type="ARBA" id="ARBA00023033"/>
    </source>
</evidence>
<dbReference type="InterPro" id="IPR050196">
    <property type="entry name" value="Cytochrome_P450_Monoox"/>
</dbReference>
<keyword evidence="5 9" id="KW-0560">Oxidoreductase</keyword>
<sequence>MVVITCVSVLIVLIIIYHYVQCLIILKKSKLPSLPLLPLLGHCHYFFGPTDVFYKKIARILKRANSFGLFIGPLFSPLLYDVDIVSHLIHLDNSMLRKSYLYNILRTLVNRTIFQDTGTSYKESKRVLLKAMGHVNLQHYNKIFIKNSKQLVKKLKTRTDEEINLDPELDFCVVSAMLESMIGSEALTNNEEEIDRMGSEISNYLRKTCERLVLERKAVYEKTLTPVLIDTYFTTKRLDGEEFTTETIVDDVITLLGAGVETTVSSLGFIIMLLAMNQGVQKRVIEEIESKIPEEKDDVSTQDLSNLPYLDQVVHEAWRLYPPASAIGRTVTTEVDLPNGGSLVEGTNIWFCILKLHRDPKIYPNPNEFNPDNFLPEKIESRPQGSYIPFGFGARKCIGNVFAKLVIKATIYQLLRNYTFHTTKTVEDFRLALEVTLKNKIGVPVILKSRNKA</sequence>
<dbReference type="PRINTS" id="PR00463">
    <property type="entry name" value="EP450I"/>
</dbReference>
<dbReference type="InterPro" id="IPR017972">
    <property type="entry name" value="Cyt_P450_CS"/>
</dbReference>
<keyword evidence="11" id="KW-1185">Reference proteome</keyword>
<dbReference type="AlphaFoldDB" id="A0AAW1UM59"/>
<evidence type="ECO:0008006" key="12">
    <source>
        <dbReference type="Google" id="ProtNLM"/>
    </source>
</evidence>
<comment type="caution">
    <text evidence="10">The sequence shown here is derived from an EMBL/GenBank/DDBJ whole genome shotgun (WGS) entry which is preliminary data.</text>
</comment>
<evidence type="ECO:0000256" key="3">
    <source>
        <dbReference type="ARBA" id="ARBA00022617"/>
    </source>
</evidence>
<evidence type="ECO:0000256" key="1">
    <source>
        <dbReference type="ARBA" id="ARBA00001971"/>
    </source>
</evidence>
<keyword evidence="3 8" id="KW-0349">Heme</keyword>
<evidence type="ECO:0000256" key="2">
    <source>
        <dbReference type="ARBA" id="ARBA00010617"/>
    </source>
</evidence>
<protein>
    <recommendedName>
        <fullName evidence="12">Cytochrome P450</fullName>
    </recommendedName>
</protein>
<keyword evidence="7 9" id="KW-0503">Monooxygenase</keyword>
<name>A0AAW1UM59_9CUCU</name>
<evidence type="ECO:0000256" key="5">
    <source>
        <dbReference type="ARBA" id="ARBA00023002"/>
    </source>
</evidence>
<dbReference type="PANTHER" id="PTHR24291:SF50">
    <property type="entry name" value="BIFUNCTIONAL ALBAFLAVENONE MONOOXYGENASE_TERPENE SYNTHASE"/>
    <property type="match status" value="1"/>
</dbReference>
<dbReference type="GO" id="GO:0016705">
    <property type="term" value="F:oxidoreductase activity, acting on paired donors, with incorporation or reduction of molecular oxygen"/>
    <property type="evidence" value="ECO:0007669"/>
    <property type="project" value="InterPro"/>
</dbReference>
<evidence type="ECO:0000313" key="10">
    <source>
        <dbReference type="EMBL" id="KAK9884164.1"/>
    </source>
</evidence>
<organism evidence="10 11">
    <name type="scientific">Henosepilachna vigintioctopunctata</name>
    <dbReference type="NCBI Taxonomy" id="420089"/>
    <lineage>
        <taxon>Eukaryota</taxon>
        <taxon>Metazoa</taxon>
        <taxon>Ecdysozoa</taxon>
        <taxon>Arthropoda</taxon>
        <taxon>Hexapoda</taxon>
        <taxon>Insecta</taxon>
        <taxon>Pterygota</taxon>
        <taxon>Neoptera</taxon>
        <taxon>Endopterygota</taxon>
        <taxon>Coleoptera</taxon>
        <taxon>Polyphaga</taxon>
        <taxon>Cucujiformia</taxon>
        <taxon>Coccinelloidea</taxon>
        <taxon>Coccinellidae</taxon>
        <taxon>Epilachninae</taxon>
        <taxon>Epilachnini</taxon>
        <taxon>Henosepilachna</taxon>
    </lineage>
</organism>
<keyword evidence="6 8" id="KW-0408">Iron</keyword>
<evidence type="ECO:0000256" key="4">
    <source>
        <dbReference type="ARBA" id="ARBA00022723"/>
    </source>
</evidence>
<dbReference type="GO" id="GO:0005789">
    <property type="term" value="C:endoplasmic reticulum membrane"/>
    <property type="evidence" value="ECO:0007669"/>
    <property type="project" value="UniProtKB-SubCell"/>
</dbReference>
<dbReference type="EMBL" id="JARQZJ010000092">
    <property type="protein sequence ID" value="KAK9884164.1"/>
    <property type="molecule type" value="Genomic_DNA"/>
</dbReference>
<dbReference type="GO" id="GO:0004497">
    <property type="term" value="F:monooxygenase activity"/>
    <property type="evidence" value="ECO:0007669"/>
    <property type="project" value="UniProtKB-KW"/>
</dbReference>
<comment type="similarity">
    <text evidence="2 9">Belongs to the cytochrome P450 family.</text>
</comment>
<comment type="cofactor">
    <cofactor evidence="1 8">
        <name>heme</name>
        <dbReference type="ChEBI" id="CHEBI:30413"/>
    </cofactor>
</comment>
<dbReference type="GO" id="GO:0020037">
    <property type="term" value="F:heme binding"/>
    <property type="evidence" value="ECO:0007669"/>
    <property type="project" value="InterPro"/>
</dbReference>
<dbReference type="PRINTS" id="PR00385">
    <property type="entry name" value="P450"/>
</dbReference>
<proteinExistence type="inferred from homology"/>
<evidence type="ECO:0000256" key="9">
    <source>
        <dbReference type="RuleBase" id="RU000461"/>
    </source>
</evidence>
<feature type="binding site" description="axial binding residue" evidence="8">
    <location>
        <position position="397"/>
    </location>
    <ligand>
        <name>heme</name>
        <dbReference type="ChEBI" id="CHEBI:30413"/>
    </ligand>
    <ligandPart>
        <name>Fe</name>
        <dbReference type="ChEBI" id="CHEBI:18248"/>
    </ligandPart>
</feature>
<dbReference type="PANTHER" id="PTHR24291">
    <property type="entry name" value="CYTOCHROME P450 FAMILY 4"/>
    <property type="match status" value="1"/>
</dbReference>
<dbReference type="InterPro" id="IPR002401">
    <property type="entry name" value="Cyt_P450_E_grp-I"/>
</dbReference>
<dbReference type="PROSITE" id="PS00086">
    <property type="entry name" value="CYTOCHROME_P450"/>
    <property type="match status" value="1"/>
</dbReference>
<evidence type="ECO:0000313" key="11">
    <source>
        <dbReference type="Proteomes" id="UP001431783"/>
    </source>
</evidence>
<dbReference type="InterPro" id="IPR001128">
    <property type="entry name" value="Cyt_P450"/>
</dbReference>
<dbReference type="SUPFAM" id="SSF48264">
    <property type="entry name" value="Cytochrome P450"/>
    <property type="match status" value="1"/>
</dbReference>
<dbReference type="Gene3D" id="1.10.630.10">
    <property type="entry name" value="Cytochrome P450"/>
    <property type="match status" value="1"/>
</dbReference>
<gene>
    <name evidence="10" type="ORF">WA026_005115</name>
</gene>
<dbReference type="InterPro" id="IPR036396">
    <property type="entry name" value="Cyt_P450_sf"/>
</dbReference>
<evidence type="ECO:0000256" key="6">
    <source>
        <dbReference type="ARBA" id="ARBA00023004"/>
    </source>
</evidence>
<accession>A0AAW1UM59</accession>
<keyword evidence="4 8" id="KW-0479">Metal-binding</keyword>
<reference evidence="10 11" key="1">
    <citation type="submission" date="2023-03" db="EMBL/GenBank/DDBJ databases">
        <title>Genome insight into feeding habits of ladybird beetles.</title>
        <authorList>
            <person name="Li H.-S."/>
            <person name="Huang Y.-H."/>
            <person name="Pang H."/>
        </authorList>
    </citation>
    <scope>NUCLEOTIDE SEQUENCE [LARGE SCALE GENOMIC DNA]</scope>
    <source>
        <strain evidence="10">SYSU_2023b</strain>
        <tissue evidence="10">Whole body</tissue>
    </source>
</reference>